<dbReference type="PANTHER" id="PTHR13887:SF41">
    <property type="entry name" value="THIOREDOXIN SUPERFAMILY PROTEIN"/>
    <property type="match status" value="1"/>
</dbReference>
<dbReference type="GO" id="GO:0016491">
    <property type="term" value="F:oxidoreductase activity"/>
    <property type="evidence" value="ECO:0007669"/>
    <property type="project" value="InterPro"/>
</dbReference>
<dbReference type="STRING" id="61635.BN85309830"/>
<gene>
    <name evidence="2" type="ORF">BN85309830</name>
</gene>
<dbReference type="EMBL" id="FO681348">
    <property type="protein sequence ID" value="CCV66004.1"/>
    <property type="molecule type" value="Genomic_DNA"/>
</dbReference>
<dbReference type="Pfam" id="PF01323">
    <property type="entry name" value="DSBA"/>
    <property type="match status" value="1"/>
</dbReference>
<sequence length="239" mass="27650">MKIEVWLDFTCPFCYIAKKRFERATEQFEFRDVVDVTYKSYLLNPLVTKTLSMDANQALALHKDISVEEAKEIHHKIALMAFEDEISINFDQVQVTSTFHAHQLLKLISNKNEQKILSNAIYKAYFEEGKDISSIPLLIELGKQVGLSSDLIKKTLTSNLKQREIEFDNDEAISYGITGVPFFVIDQTYSLSGAQKTEAFLEMLYRVYKRTVDDRRIRLSKTEYCVGDDCDYVPKIKKD</sequence>
<feature type="domain" description="DSBA-like thioredoxin" evidence="1">
    <location>
        <begin position="3"/>
        <end position="203"/>
    </location>
</feature>
<dbReference type="PANTHER" id="PTHR13887">
    <property type="entry name" value="GLUTATHIONE S-TRANSFERASE KAPPA"/>
    <property type="match status" value="1"/>
</dbReference>
<organism evidence="2 3">
    <name type="scientific">Acholeplasma brassicae</name>
    <dbReference type="NCBI Taxonomy" id="61635"/>
    <lineage>
        <taxon>Bacteria</taxon>
        <taxon>Bacillati</taxon>
        <taxon>Mycoplasmatota</taxon>
        <taxon>Mollicutes</taxon>
        <taxon>Acholeplasmatales</taxon>
        <taxon>Acholeplasmataceae</taxon>
        <taxon>Acholeplasma</taxon>
    </lineage>
</organism>
<dbReference type="SUPFAM" id="SSF52833">
    <property type="entry name" value="Thioredoxin-like"/>
    <property type="match status" value="1"/>
</dbReference>
<dbReference type="InterPro" id="IPR001853">
    <property type="entry name" value="DSBA-like_thioredoxin_dom"/>
</dbReference>
<evidence type="ECO:0000313" key="2">
    <source>
        <dbReference type="EMBL" id="CCV66004.1"/>
    </source>
</evidence>
<dbReference type="Proteomes" id="UP000032737">
    <property type="component" value="Chromosome"/>
</dbReference>
<dbReference type="CDD" id="cd03024">
    <property type="entry name" value="DsbA_FrnE"/>
    <property type="match status" value="1"/>
</dbReference>
<dbReference type="Gene3D" id="3.40.30.10">
    <property type="entry name" value="Glutaredoxin"/>
    <property type="match status" value="1"/>
</dbReference>
<dbReference type="AlphaFoldDB" id="U4KT36"/>
<dbReference type="HOGENOM" id="CLU_069253_0_2_14"/>
<proteinExistence type="predicted"/>
<protein>
    <submittedName>
        <fullName evidence="2">DSBA oxidoreductase</fullName>
    </submittedName>
</protein>
<accession>U4KT36</accession>
<dbReference type="KEGG" id="abra:BN85309830"/>
<name>U4KT36_9MOLU</name>
<dbReference type="RefSeq" id="WP_030004866.1">
    <property type="nucleotide sequence ID" value="NC_022549.1"/>
</dbReference>
<dbReference type="OrthoDB" id="9799122at2"/>
<keyword evidence="3" id="KW-1185">Reference proteome</keyword>
<evidence type="ECO:0000313" key="3">
    <source>
        <dbReference type="Proteomes" id="UP000032737"/>
    </source>
</evidence>
<reference evidence="2 3" key="1">
    <citation type="journal article" date="2013" name="J. Mol. Microbiol. Biotechnol.">
        <title>Analysis of the Complete Genomes of Acholeplasma brassicae , A. palmae and A. laidlawii and Their Comparison to the Obligate Parasites from ' Candidatus Phytoplasma'.</title>
        <authorList>
            <person name="Kube M."/>
            <person name="Siewert C."/>
            <person name="Migdoll A.M."/>
            <person name="Duduk B."/>
            <person name="Holz S."/>
            <person name="Rabus R."/>
            <person name="Seemuller E."/>
            <person name="Mitrovic J."/>
            <person name="Muller I."/>
            <person name="Buttner C."/>
            <person name="Reinhardt R."/>
        </authorList>
    </citation>
    <scope>NUCLEOTIDE SEQUENCE [LARGE SCALE GENOMIC DNA]</scope>
    <source>
        <strain evidence="3">0502</strain>
    </source>
</reference>
<evidence type="ECO:0000259" key="1">
    <source>
        <dbReference type="Pfam" id="PF01323"/>
    </source>
</evidence>
<dbReference type="InterPro" id="IPR036249">
    <property type="entry name" value="Thioredoxin-like_sf"/>
</dbReference>